<evidence type="ECO:0000256" key="1">
    <source>
        <dbReference type="SAM" id="MobiDB-lite"/>
    </source>
</evidence>
<evidence type="ECO:0000313" key="3">
    <source>
        <dbReference type="EMBL" id="KAF2668668.1"/>
    </source>
</evidence>
<feature type="compositionally biased region" description="Acidic residues" evidence="1">
    <location>
        <begin position="103"/>
        <end position="112"/>
    </location>
</feature>
<name>A0A6A6UC37_9PEZI</name>
<dbReference type="InterPro" id="IPR011431">
    <property type="entry name" value="Trafficking_Pga2"/>
</dbReference>
<dbReference type="PANTHER" id="PTHR28199:SF1">
    <property type="entry name" value="PROCESSING OF GAS1 AND ALP PROTEIN 2"/>
    <property type="match status" value="1"/>
</dbReference>
<protein>
    <submittedName>
        <fullName evidence="3">DUF1531-domain-containing protein</fullName>
    </submittedName>
</protein>
<keyword evidence="2" id="KW-0812">Transmembrane</keyword>
<dbReference type="Pfam" id="PF07543">
    <property type="entry name" value="PGA2"/>
    <property type="match status" value="1"/>
</dbReference>
<reference evidence="3" key="1">
    <citation type="journal article" date="2020" name="Stud. Mycol.">
        <title>101 Dothideomycetes genomes: a test case for predicting lifestyles and emergence of pathogens.</title>
        <authorList>
            <person name="Haridas S."/>
            <person name="Albert R."/>
            <person name="Binder M."/>
            <person name="Bloem J."/>
            <person name="Labutti K."/>
            <person name="Salamov A."/>
            <person name="Andreopoulos B."/>
            <person name="Baker S."/>
            <person name="Barry K."/>
            <person name="Bills G."/>
            <person name="Bluhm B."/>
            <person name="Cannon C."/>
            <person name="Castanera R."/>
            <person name="Culley D."/>
            <person name="Daum C."/>
            <person name="Ezra D."/>
            <person name="Gonzalez J."/>
            <person name="Henrissat B."/>
            <person name="Kuo A."/>
            <person name="Liang C."/>
            <person name="Lipzen A."/>
            <person name="Lutzoni F."/>
            <person name="Magnuson J."/>
            <person name="Mondo S."/>
            <person name="Nolan M."/>
            <person name="Ohm R."/>
            <person name="Pangilinan J."/>
            <person name="Park H.-J."/>
            <person name="Ramirez L."/>
            <person name="Alfaro M."/>
            <person name="Sun H."/>
            <person name="Tritt A."/>
            <person name="Yoshinaga Y."/>
            <person name="Zwiers L.-H."/>
            <person name="Turgeon B."/>
            <person name="Goodwin S."/>
            <person name="Spatafora J."/>
            <person name="Crous P."/>
            <person name="Grigoriev I."/>
        </authorList>
    </citation>
    <scope>NUCLEOTIDE SEQUENCE</scope>
    <source>
        <strain evidence="3">CBS 115976</strain>
    </source>
</reference>
<feature type="region of interest" description="Disordered" evidence="1">
    <location>
        <begin position="70"/>
        <end position="128"/>
    </location>
</feature>
<organism evidence="3 4">
    <name type="scientific">Microthyrium microscopicum</name>
    <dbReference type="NCBI Taxonomy" id="703497"/>
    <lineage>
        <taxon>Eukaryota</taxon>
        <taxon>Fungi</taxon>
        <taxon>Dikarya</taxon>
        <taxon>Ascomycota</taxon>
        <taxon>Pezizomycotina</taxon>
        <taxon>Dothideomycetes</taxon>
        <taxon>Dothideomycetes incertae sedis</taxon>
        <taxon>Microthyriales</taxon>
        <taxon>Microthyriaceae</taxon>
        <taxon>Microthyrium</taxon>
    </lineage>
</organism>
<feature type="compositionally biased region" description="Basic and acidic residues" evidence="1">
    <location>
        <begin position="113"/>
        <end position="122"/>
    </location>
</feature>
<dbReference type="Proteomes" id="UP000799302">
    <property type="component" value="Unassembled WGS sequence"/>
</dbReference>
<dbReference type="EMBL" id="MU004236">
    <property type="protein sequence ID" value="KAF2668668.1"/>
    <property type="molecule type" value="Genomic_DNA"/>
</dbReference>
<accession>A0A6A6UC37</accession>
<proteinExistence type="predicted"/>
<dbReference type="OrthoDB" id="4227028at2759"/>
<sequence>MPITLPSHPSEIPAVLSLWYNNFTTNTHHAFKSLTVKDAIRLVIVIGAYALIIRPLLLKLGARIQNQQHERDAAEGLGPDGATPIDPLTGRPKEKFAIPGVDSESDEEDEDKLDPVKGEWGRTARTRQRKVVRRALELKEQLGEEDDIDDIREFLED</sequence>
<dbReference type="GO" id="GO:0015031">
    <property type="term" value="P:protein transport"/>
    <property type="evidence" value="ECO:0007669"/>
    <property type="project" value="TreeGrafter"/>
</dbReference>
<evidence type="ECO:0000256" key="2">
    <source>
        <dbReference type="SAM" id="Phobius"/>
    </source>
</evidence>
<dbReference type="PANTHER" id="PTHR28199">
    <property type="entry name" value="PROCESSING OF GAS1 AND ALP PROTEIN 2"/>
    <property type="match status" value="1"/>
</dbReference>
<keyword evidence="2" id="KW-1133">Transmembrane helix</keyword>
<gene>
    <name evidence="3" type="ORF">BT63DRAFT_425956</name>
</gene>
<keyword evidence="2" id="KW-0472">Membrane</keyword>
<feature type="transmembrane region" description="Helical" evidence="2">
    <location>
        <begin position="39"/>
        <end position="57"/>
    </location>
</feature>
<evidence type="ECO:0000313" key="4">
    <source>
        <dbReference type="Proteomes" id="UP000799302"/>
    </source>
</evidence>
<keyword evidence="4" id="KW-1185">Reference proteome</keyword>
<dbReference type="AlphaFoldDB" id="A0A6A6UC37"/>